<dbReference type="RefSeq" id="WP_226935095.1">
    <property type="nucleotide sequence ID" value="NZ_JACDXX010000007.1"/>
</dbReference>
<sequence>MPRSSLPLRDTPQVYGRVTRALHWSIALLLLWQYMTMALKLGFGWSPRDSAVVGSHSMIGTLAFVLIVIRLIWAVMNAAHRPAHGGGLIGIAAKAGHGLLYLAMLIVPLAALLRAFGSGRGFAPFGFTLFPTREAPIEWMVNFANAIHGELGWVMGVLILGHVGMVGLHEAMWKDGTLAKMAGRKALR</sequence>
<evidence type="ECO:0000256" key="12">
    <source>
        <dbReference type="ARBA" id="ARBA00037975"/>
    </source>
</evidence>
<comment type="cofactor">
    <cofactor evidence="1">
        <name>heme b</name>
        <dbReference type="ChEBI" id="CHEBI:60344"/>
    </cofactor>
</comment>
<evidence type="ECO:0000256" key="1">
    <source>
        <dbReference type="ARBA" id="ARBA00001970"/>
    </source>
</evidence>
<feature type="transmembrane region" description="Helical" evidence="13">
    <location>
        <begin position="99"/>
        <end position="117"/>
    </location>
</feature>
<keyword evidence="10" id="KW-0408">Iron</keyword>
<dbReference type="Proteomes" id="UP001198571">
    <property type="component" value="Unassembled WGS sequence"/>
</dbReference>
<keyword evidence="3" id="KW-0813">Transport</keyword>
<dbReference type="PANTHER" id="PTHR30529:SF7">
    <property type="entry name" value="CYTOCHROME B561 BACTERIAL_NI-HYDROGENASE DOMAIN-CONTAINING PROTEIN"/>
    <property type="match status" value="1"/>
</dbReference>
<keyword evidence="6 13" id="KW-0812">Transmembrane</keyword>
<comment type="caution">
    <text evidence="15">The sequence shown here is derived from an EMBL/GenBank/DDBJ whole genome shotgun (WGS) entry which is preliminary data.</text>
</comment>
<proteinExistence type="inferred from homology"/>
<protein>
    <submittedName>
        <fullName evidence="15">Cytochrome b</fullName>
    </submittedName>
</protein>
<dbReference type="InterPro" id="IPR011577">
    <property type="entry name" value="Cyt_b561_bac/Ni-Hgenase"/>
</dbReference>
<dbReference type="InterPro" id="IPR016174">
    <property type="entry name" value="Di-haem_cyt_TM"/>
</dbReference>
<accession>A0ABS8CLD6</accession>
<keyword evidence="16" id="KW-1185">Reference proteome</keyword>
<evidence type="ECO:0000256" key="10">
    <source>
        <dbReference type="ARBA" id="ARBA00023004"/>
    </source>
</evidence>
<dbReference type="SUPFAM" id="SSF81342">
    <property type="entry name" value="Transmembrane di-heme cytochromes"/>
    <property type="match status" value="1"/>
</dbReference>
<reference evidence="15 16" key="1">
    <citation type="submission" date="2020-07" db="EMBL/GenBank/DDBJ databases">
        <title>Pseudogemmobacter sp. nov., isolated from poultry manure in Taiwan.</title>
        <authorList>
            <person name="Lin S.-Y."/>
            <person name="Tang Y.-S."/>
            <person name="Young C.-C."/>
        </authorList>
    </citation>
    <scope>NUCLEOTIDE SEQUENCE [LARGE SCALE GENOMIC DNA]</scope>
    <source>
        <strain evidence="15 16">CC-YST710</strain>
    </source>
</reference>
<keyword evidence="5" id="KW-0349">Heme</keyword>
<feature type="domain" description="Cytochrome b561 bacterial/Ni-hydrogenase" evidence="14">
    <location>
        <begin position="14"/>
        <end position="182"/>
    </location>
</feature>
<dbReference type="EMBL" id="JACDXX010000007">
    <property type="protein sequence ID" value="MCB5410189.1"/>
    <property type="molecule type" value="Genomic_DNA"/>
</dbReference>
<organism evidence="15 16">
    <name type="scientific">Pseudogemmobacter faecipullorum</name>
    <dbReference type="NCBI Taxonomy" id="2755041"/>
    <lineage>
        <taxon>Bacteria</taxon>
        <taxon>Pseudomonadati</taxon>
        <taxon>Pseudomonadota</taxon>
        <taxon>Alphaproteobacteria</taxon>
        <taxon>Rhodobacterales</taxon>
        <taxon>Paracoccaceae</taxon>
        <taxon>Pseudogemmobacter</taxon>
    </lineage>
</organism>
<evidence type="ECO:0000256" key="2">
    <source>
        <dbReference type="ARBA" id="ARBA00004651"/>
    </source>
</evidence>
<evidence type="ECO:0000256" key="5">
    <source>
        <dbReference type="ARBA" id="ARBA00022617"/>
    </source>
</evidence>
<feature type="transmembrane region" description="Helical" evidence="13">
    <location>
        <begin position="151"/>
        <end position="171"/>
    </location>
</feature>
<dbReference type="Pfam" id="PF01292">
    <property type="entry name" value="Ni_hydr_CYTB"/>
    <property type="match status" value="1"/>
</dbReference>
<evidence type="ECO:0000256" key="4">
    <source>
        <dbReference type="ARBA" id="ARBA00022475"/>
    </source>
</evidence>
<evidence type="ECO:0000313" key="16">
    <source>
        <dbReference type="Proteomes" id="UP001198571"/>
    </source>
</evidence>
<evidence type="ECO:0000256" key="7">
    <source>
        <dbReference type="ARBA" id="ARBA00022723"/>
    </source>
</evidence>
<evidence type="ECO:0000256" key="13">
    <source>
        <dbReference type="SAM" id="Phobius"/>
    </source>
</evidence>
<evidence type="ECO:0000313" key="15">
    <source>
        <dbReference type="EMBL" id="MCB5410189.1"/>
    </source>
</evidence>
<feature type="transmembrane region" description="Helical" evidence="13">
    <location>
        <begin position="59"/>
        <end position="79"/>
    </location>
</feature>
<evidence type="ECO:0000256" key="9">
    <source>
        <dbReference type="ARBA" id="ARBA00022989"/>
    </source>
</evidence>
<evidence type="ECO:0000256" key="11">
    <source>
        <dbReference type="ARBA" id="ARBA00023136"/>
    </source>
</evidence>
<keyword evidence="7" id="KW-0479">Metal-binding</keyword>
<feature type="transmembrane region" description="Helical" evidence="13">
    <location>
        <begin position="21"/>
        <end position="39"/>
    </location>
</feature>
<evidence type="ECO:0000256" key="3">
    <source>
        <dbReference type="ARBA" id="ARBA00022448"/>
    </source>
</evidence>
<comment type="similarity">
    <text evidence="12">Belongs to the cytochrome b561 family.</text>
</comment>
<name>A0ABS8CLD6_9RHOB</name>
<evidence type="ECO:0000259" key="14">
    <source>
        <dbReference type="Pfam" id="PF01292"/>
    </source>
</evidence>
<evidence type="ECO:0000256" key="6">
    <source>
        <dbReference type="ARBA" id="ARBA00022692"/>
    </source>
</evidence>
<keyword evidence="9 13" id="KW-1133">Transmembrane helix</keyword>
<dbReference type="InterPro" id="IPR052168">
    <property type="entry name" value="Cytochrome_b561_oxidase"/>
</dbReference>
<keyword evidence="8" id="KW-0249">Electron transport</keyword>
<gene>
    <name evidence="15" type="ORF">H0485_09270</name>
</gene>
<comment type="subcellular location">
    <subcellularLocation>
        <location evidence="2">Cell membrane</location>
        <topology evidence="2">Multi-pass membrane protein</topology>
    </subcellularLocation>
</comment>
<dbReference type="PANTHER" id="PTHR30529">
    <property type="entry name" value="CYTOCHROME B561"/>
    <property type="match status" value="1"/>
</dbReference>
<evidence type="ECO:0000256" key="8">
    <source>
        <dbReference type="ARBA" id="ARBA00022982"/>
    </source>
</evidence>
<keyword evidence="11 13" id="KW-0472">Membrane</keyword>
<keyword evidence="4" id="KW-1003">Cell membrane</keyword>